<dbReference type="InterPro" id="IPR036378">
    <property type="entry name" value="FAS1_dom_sf"/>
</dbReference>
<dbReference type="GO" id="GO:0050839">
    <property type="term" value="F:cell adhesion molecule binding"/>
    <property type="evidence" value="ECO:0007669"/>
    <property type="project" value="TreeGrafter"/>
</dbReference>
<evidence type="ECO:0000313" key="3">
    <source>
        <dbReference type="WBParaSite" id="Hba_02157"/>
    </source>
</evidence>
<evidence type="ECO:0000313" key="2">
    <source>
        <dbReference type="Proteomes" id="UP000095283"/>
    </source>
</evidence>
<dbReference type="AlphaFoldDB" id="A0A1I7WBV9"/>
<name>A0A1I7WBV9_HETBA</name>
<sequence>MFLQVFVYLQQIPGGEIFISQKENLAGTETYVNCHLIENPNIRTLNGFIHVVDGTLQPAVKNLLKLLENDGSFSIFVSLFSNEVRNLLSSNQTFTVFAFSDKIYNSLSQSLQQQIRERTGCVADIVKSHIFYKALCSYELDNHLFTSLAGQMTRAQALTHNGRSTIHVGRARILEKDLFAKNGVVHTVDDIIIKEELLAWDDHLSNYNEPLKDALSSVLVSSSEPITIFVPPAENRTVSSEFAANHLISSRIIKVSNEPTTIITNANSTVFLIVNIVFFAGHFINRSPLAIRISMGEFDRTRTEQIGCSRIIEDSVHACNAILHFIDKPLPMVHDNFDTFLAGRPDLSRFYKLWKESSLSNLLWRKDTISVFIPVDDAFSNNYFKKVLTNRNELDIFVKRYIISEPLCKHDLLRNKNEIKIEIHQNLNGETLRTTVTEDNVLLLDGAKVQMIETLSTLVLDKESKEED</sequence>
<dbReference type="Proteomes" id="UP000095283">
    <property type="component" value="Unplaced"/>
</dbReference>
<dbReference type="GO" id="GO:0031012">
    <property type="term" value="C:extracellular matrix"/>
    <property type="evidence" value="ECO:0007669"/>
    <property type="project" value="TreeGrafter"/>
</dbReference>
<reference evidence="3" key="1">
    <citation type="submission" date="2016-11" db="UniProtKB">
        <authorList>
            <consortium name="WormBaseParasite"/>
        </authorList>
    </citation>
    <scope>IDENTIFICATION</scope>
</reference>
<organism evidence="2 3">
    <name type="scientific">Heterorhabditis bacteriophora</name>
    <name type="common">Entomopathogenic nematode worm</name>
    <dbReference type="NCBI Taxonomy" id="37862"/>
    <lineage>
        <taxon>Eukaryota</taxon>
        <taxon>Metazoa</taxon>
        <taxon>Ecdysozoa</taxon>
        <taxon>Nematoda</taxon>
        <taxon>Chromadorea</taxon>
        <taxon>Rhabditida</taxon>
        <taxon>Rhabditina</taxon>
        <taxon>Rhabditomorpha</taxon>
        <taxon>Strongyloidea</taxon>
        <taxon>Heterorhabditidae</taxon>
        <taxon>Heterorhabditis</taxon>
    </lineage>
</organism>
<accession>A0A1I7WBV9</accession>
<dbReference type="PROSITE" id="PS50213">
    <property type="entry name" value="FAS1"/>
    <property type="match status" value="3"/>
</dbReference>
<dbReference type="Gene3D" id="2.30.180.10">
    <property type="entry name" value="FAS1 domain"/>
    <property type="match status" value="2"/>
</dbReference>
<dbReference type="SMART" id="SM00554">
    <property type="entry name" value="FAS1"/>
    <property type="match status" value="1"/>
</dbReference>
<proteinExistence type="predicted"/>
<feature type="domain" description="FAS1" evidence="1">
    <location>
        <begin position="334"/>
        <end position="468"/>
    </location>
</feature>
<dbReference type="PANTHER" id="PTHR10900">
    <property type="entry name" value="PERIOSTIN-RELATED"/>
    <property type="match status" value="1"/>
</dbReference>
<dbReference type="InterPro" id="IPR000782">
    <property type="entry name" value="FAS1_domain"/>
</dbReference>
<feature type="domain" description="FAS1" evidence="1">
    <location>
        <begin position="60"/>
        <end position="192"/>
    </location>
</feature>
<dbReference type="WBParaSite" id="Hba_02157">
    <property type="protein sequence ID" value="Hba_02157"/>
    <property type="gene ID" value="Hba_02157"/>
</dbReference>
<dbReference type="SUPFAM" id="SSF82153">
    <property type="entry name" value="FAS1 domain"/>
    <property type="match status" value="3"/>
</dbReference>
<evidence type="ECO:0000259" key="1">
    <source>
        <dbReference type="PROSITE" id="PS50213"/>
    </source>
</evidence>
<dbReference type="GO" id="GO:0007155">
    <property type="term" value="P:cell adhesion"/>
    <property type="evidence" value="ECO:0007669"/>
    <property type="project" value="TreeGrafter"/>
</dbReference>
<protein>
    <submittedName>
        <fullName evidence="3">FAS1 domain-containing protein</fullName>
    </submittedName>
</protein>
<keyword evidence="2" id="KW-1185">Reference proteome</keyword>
<dbReference type="GO" id="GO:0030198">
    <property type="term" value="P:extracellular matrix organization"/>
    <property type="evidence" value="ECO:0007669"/>
    <property type="project" value="TreeGrafter"/>
</dbReference>
<dbReference type="InterPro" id="IPR050904">
    <property type="entry name" value="Adhesion/Biosynth-related"/>
</dbReference>
<feature type="domain" description="FAS1" evidence="1">
    <location>
        <begin position="1"/>
        <end position="56"/>
    </location>
</feature>
<dbReference type="PANTHER" id="PTHR10900:SF124">
    <property type="entry name" value="FI05614P"/>
    <property type="match status" value="1"/>
</dbReference>
<dbReference type="GO" id="GO:0005615">
    <property type="term" value="C:extracellular space"/>
    <property type="evidence" value="ECO:0007669"/>
    <property type="project" value="TreeGrafter"/>
</dbReference>
<dbReference type="Pfam" id="PF02469">
    <property type="entry name" value="Fasciclin"/>
    <property type="match status" value="2"/>
</dbReference>